<reference evidence="1 2" key="1">
    <citation type="submission" date="2019-05" db="EMBL/GenBank/DDBJ databases">
        <title>Another draft genome of Portunus trituberculatus and its Hox gene families provides insights of decapod evolution.</title>
        <authorList>
            <person name="Jeong J.-H."/>
            <person name="Song I."/>
            <person name="Kim S."/>
            <person name="Choi T."/>
            <person name="Kim D."/>
            <person name="Ryu S."/>
            <person name="Kim W."/>
        </authorList>
    </citation>
    <scope>NUCLEOTIDE SEQUENCE [LARGE SCALE GENOMIC DNA]</scope>
    <source>
        <tissue evidence="1">Muscle</tissue>
    </source>
</reference>
<dbReference type="EMBL" id="VSRR010000475">
    <property type="protein sequence ID" value="MPC16069.1"/>
    <property type="molecule type" value="Genomic_DNA"/>
</dbReference>
<name>A0A5B7D343_PORTR</name>
<keyword evidence="2" id="KW-1185">Reference proteome</keyword>
<proteinExistence type="predicted"/>
<sequence length="111" mass="11820">MVQSTAKLSIEAIAQEVGTFTEITTDYLCSSNVQLTGYAEAEHPGISDSGIARVKPHTNTSAAAVSLIATPFPMSHCLSLSRTGSGTVGHRPRDRQRMLAVTTSTAHFEMI</sequence>
<dbReference type="AlphaFoldDB" id="A0A5B7D343"/>
<organism evidence="1 2">
    <name type="scientific">Portunus trituberculatus</name>
    <name type="common">Swimming crab</name>
    <name type="synonym">Neptunus trituberculatus</name>
    <dbReference type="NCBI Taxonomy" id="210409"/>
    <lineage>
        <taxon>Eukaryota</taxon>
        <taxon>Metazoa</taxon>
        <taxon>Ecdysozoa</taxon>
        <taxon>Arthropoda</taxon>
        <taxon>Crustacea</taxon>
        <taxon>Multicrustacea</taxon>
        <taxon>Malacostraca</taxon>
        <taxon>Eumalacostraca</taxon>
        <taxon>Eucarida</taxon>
        <taxon>Decapoda</taxon>
        <taxon>Pleocyemata</taxon>
        <taxon>Brachyura</taxon>
        <taxon>Eubrachyura</taxon>
        <taxon>Portunoidea</taxon>
        <taxon>Portunidae</taxon>
        <taxon>Portuninae</taxon>
        <taxon>Portunus</taxon>
    </lineage>
</organism>
<protein>
    <submittedName>
        <fullName evidence="1">Uncharacterized protein</fullName>
    </submittedName>
</protein>
<accession>A0A5B7D343</accession>
<dbReference type="Proteomes" id="UP000324222">
    <property type="component" value="Unassembled WGS sequence"/>
</dbReference>
<gene>
    <name evidence="1" type="ORF">E2C01_008883</name>
</gene>
<comment type="caution">
    <text evidence="1">The sequence shown here is derived from an EMBL/GenBank/DDBJ whole genome shotgun (WGS) entry which is preliminary data.</text>
</comment>
<evidence type="ECO:0000313" key="1">
    <source>
        <dbReference type="EMBL" id="MPC16069.1"/>
    </source>
</evidence>
<evidence type="ECO:0000313" key="2">
    <source>
        <dbReference type="Proteomes" id="UP000324222"/>
    </source>
</evidence>